<sequence>MLDEEYTMRRRSLIAGTTATALAVGLAAAAGTPAAAGGHQDTDPSEVQVFMTTRDRAELLQERDPIEFSTGRSDLTTITVDPKQTFQTMDGFGASITDSSASVLMDLPAAQRDETMRKLFDPEDGIGVSFLRQPIGSSDFTAEDEHYSLDDVPAGETDFGLEHFSIAHDEREILPLLREALELNPDITVLATPWSPPAWMKTEGSMVGGRLIDEPRYYDAYARYLVKFVEAYEAAGVPVDLLTVQNEPQNRTPDGYPGTDMGVDQQIKVIEALGPKLKKAKLDTRILGYDHNWATHPNDLENLPEGQDPEPDYVSDILDSDAARWVAGTAFHCYYGDPSAQTALKEKYPSKDIWFTECSGSHGPDDAPADVFRETLKWHARTIAVGTTTNWARSVVNWNIALREDGGPHLGGCDTCTGLVTVTDDGEVRTDAEYYTIGHLSKFVKPGAERVASTNFGETGWNGQLSNVAFHNPDGSTVLVVHNQNDDPRGMAIAVGDHVVEYEMPGSALATFVWDGLDAKKDSPTEVPIDGATATATNNPGDAGLAIDPLASSRWSSGAGQEPGQHLQIDLDRARAFDELHLDSGGNLGDYARSWKVETSVDGKHWRTFGSGEGTGQLTVVEGRTVAAKHIRISSTGSAGNWWSIADVRLYR</sequence>
<dbReference type="EMBL" id="AP027729">
    <property type="protein sequence ID" value="BDZ41841.1"/>
    <property type="molecule type" value="Genomic_DNA"/>
</dbReference>
<accession>A0ABN6XAM7</accession>
<comment type="similarity">
    <text evidence="1 4">Belongs to the glycosyl hydrolase 30 family.</text>
</comment>
<dbReference type="PROSITE" id="PS51318">
    <property type="entry name" value="TAT"/>
    <property type="match status" value="1"/>
</dbReference>
<dbReference type="InterPro" id="IPR013780">
    <property type="entry name" value="Glyco_hydro_b"/>
</dbReference>
<feature type="domain" description="F5/8 type C" evidence="6">
    <location>
        <begin position="510"/>
        <end position="652"/>
    </location>
</feature>
<keyword evidence="2" id="KW-0732">Signal</keyword>
<protein>
    <recommendedName>
        <fullName evidence="6">F5/8 type C domain-containing protein</fullName>
    </recommendedName>
</protein>
<dbReference type="InterPro" id="IPR008979">
    <property type="entry name" value="Galactose-bd-like_sf"/>
</dbReference>
<dbReference type="Gene3D" id="2.60.40.1180">
    <property type="entry name" value="Golgi alpha-mannosidase II"/>
    <property type="match status" value="1"/>
</dbReference>
<dbReference type="InterPro" id="IPR033452">
    <property type="entry name" value="GH30_C"/>
</dbReference>
<keyword evidence="8" id="KW-1185">Reference proteome</keyword>
<evidence type="ECO:0000256" key="1">
    <source>
        <dbReference type="ARBA" id="ARBA00005382"/>
    </source>
</evidence>
<dbReference type="Gene3D" id="2.60.120.260">
    <property type="entry name" value="Galactose-binding domain-like"/>
    <property type="match status" value="1"/>
</dbReference>
<evidence type="ECO:0000256" key="2">
    <source>
        <dbReference type="ARBA" id="ARBA00022729"/>
    </source>
</evidence>
<keyword evidence="4" id="KW-0326">Glycosidase</keyword>
<dbReference type="InterPro" id="IPR033453">
    <property type="entry name" value="Glyco_hydro_30_TIM-barrel"/>
</dbReference>
<reference evidence="8" key="1">
    <citation type="journal article" date="2019" name="Int. J. Syst. Evol. Microbiol.">
        <title>The Global Catalogue of Microorganisms (GCM) 10K type strain sequencing project: providing services to taxonomists for standard genome sequencing and annotation.</title>
        <authorList>
            <consortium name="The Broad Institute Genomics Platform"/>
            <consortium name="The Broad Institute Genome Sequencing Center for Infectious Disease"/>
            <person name="Wu L."/>
            <person name="Ma J."/>
        </authorList>
    </citation>
    <scope>NUCLEOTIDE SEQUENCE [LARGE SCALE GENOMIC DNA]</scope>
    <source>
        <strain evidence="8">NBRC 108565</strain>
    </source>
</reference>
<feature type="region of interest" description="Disordered" evidence="5">
    <location>
        <begin position="524"/>
        <end position="546"/>
    </location>
</feature>
<keyword evidence="3 4" id="KW-0378">Hydrolase</keyword>
<evidence type="ECO:0000256" key="3">
    <source>
        <dbReference type="ARBA" id="ARBA00022801"/>
    </source>
</evidence>
<evidence type="ECO:0000259" key="6">
    <source>
        <dbReference type="PROSITE" id="PS50022"/>
    </source>
</evidence>
<dbReference type="InterPro" id="IPR006311">
    <property type="entry name" value="TAT_signal"/>
</dbReference>
<dbReference type="Pfam" id="PF02055">
    <property type="entry name" value="Glyco_hydro_30"/>
    <property type="match status" value="1"/>
</dbReference>
<evidence type="ECO:0000313" key="7">
    <source>
        <dbReference type="EMBL" id="BDZ41841.1"/>
    </source>
</evidence>
<dbReference type="SUPFAM" id="SSF49785">
    <property type="entry name" value="Galactose-binding domain-like"/>
    <property type="match status" value="1"/>
</dbReference>
<dbReference type="PANTHER" id="PTHR11069">
    <property type="entry name" value="GLUCOSYLCERAMIDASE"/>
    <property type="match status" value="1"/>
</dbReference>
<dbReference type="PRINTS" id="PR00843">
    <property type="entry name" value="GLHYDRLASE30"/>
</dbReference>
<gene>
    <name evidence="7" type="ORF">GCM10025865_11400</name>
</gene>
<dbReference type="SUPFAM" id="SSF51445">
    <property type="entry name" value="(Trans)glycosidases"/>
    <property type="match status" value="1"/>
</dbReference>
<organism evidence="7 8">
    <name type="scientific">Paraoerskovia sediminicola</name>
    <dbReference type="NCBI Taxonomy" id="1138587"/>
    <lineage>
        <taxon>Bacteria</taxon>
        <taxon>Bacillati</taxon>
        <taxon>Actinomycetota</taxon>
        <taxon>Actinomycetes</taxon>
        <taxon>Micrococcales</taxon>
        <taxon>Cellulomonadaceae</taxon>
        <taxon>Paraoerskovia</taxon>
    </lineage>
</organism>
<dbReference type="InterPro" id="IPR000421">
    <property type="entry name" value="FA58C"/>
</dbReference>
<dbReference type="Pfam" id="PF00754">
    <property type="entry name" value="F5_F8_type_C"/>
    <property type="match status" value="1"/>
</dbReference>
<dbReference type="PROSITE" id="PS50022">
    <property type="entry name" value="FA58C_3"/>
    <property type="match status" value="1"/>
</dbReference>
<dbReference type="Gene3D" id="3.20.20.80">
    <property type="entry name" value="Glycosidases"/>
    <property type="match status" value="1"/>
</dbReference>
<name>A0ABN6XAM7_9CELL</name>
<dbReference type="InterPro" id="IPR017853">
    <property type="entry name" value="GH"/>
</dbReference>
<dbReference type="Proteomes" id="UP001321475">
    <property type="component" value="Chromosome"/>
</dbReference>
<evidence type="ECO:0000256" key="5">
    <source>
        <dbReference type="SAM" id="MobiDB-lite"/>
    </source>
</evidence>
<proteinExistence type="inferred from homology"/>
<dbReference type="InterPro" id="IPR001139">
    <property type="entry name" value="Glyco_hydro_30"/>
</dbReference>
<dbReference type="Pfam" id="PF17189">
    <property type="entry name" value="Glyco_hydro_30C"/>
    <property type="match status" value="1"/>
</dbReference>
<evidence type="ECO:0000256" key="4">
    <source>
        <dbReference type="RuleBase" id="RU361188"/>
    </source>
</evidence>
<dbReference type="RefSeq" id="WP_286218920.1">
    <property type="nucleotide sequence ID" value="NZ_AP027729.1"/>
</dbReference>
<dbReference type="PANTHER" id="PTHR11069:SF23">
    <property type="entry name" value="LYSOSOMAL ACID GLUCOSYLCERAMIDASE"/>
    <property type="match status" value="1"/>
</dbReference>
<evidence type="ECO:0000313" key="8">
    <source>
        <dbReference type="Proteomes" id="UP001321475"/>
    </source>
</evidence>